<keyword evidence="1" id="KW-0472">Membrane</keyword>
<dbReference type="AlphaFoldDB" id="A0A1F5XFM2"/>
<organism evidence="2 3">
    <name type="scientific">Candidatus Giovannonibacteria bacterium RIFCSPLOWO2_01_FULL_46_32</name>
    <dbReference type="NCBI Taxonomy" id="1798353"/>
    <lineage>
        <taxon>Bacteria</taxon>
        <taxon>Candidatus Giovannoniibacteriota</taxon>
    </lineage>
</organism>
<reference evidence="2 3" key="1">
    <citation type="journal article" date="2016" name="Nat. Commun.">
        <title>Thousands of microbial genomes shed light on interconnected biogeochemical processes in an aquifer system.</title>
        <authorList>
            <person name="Anantharaman K."/>
            <person name="Brown C.T."/>
            <person name="Hug L.A."/>
            <person name="Sharon I."/>
            <person name="Castelle C.J."/>
            <person name="Probst A.J."/>
            <person name="Thomas B.C."/>
            <person name="Singh A."/>
            <person name="Wilkins M.J."/>
            <person name="Karaoz U."/>
            <person name="Brodie E.L."/>
            <person name="Williams K.H."/>
            <person name="Hubbard S.S."/>
            <person name="Banfield J.F."/>
        </authorList>
    </citation>
    <scope>NUCLEOTIDE SEQUENCE [LARGE SCALE GENOMIC DNA]</scope>
</reference>
<feature type="transmembrane region" description="Helical" evidence="1">
    <location>
        <begin position="21"/>
        <end position="45"/>
    </location>
</feature>
<evidence type="ECO:0000256" key="1">
    <source>
        <dbReference type="SAM" id="Phobius"/>
    </source>
</evidence>
<accession>A0A1F5XFM2</accession>
<dbReference type="EMBL" id="MFIF01000014">
    <property type="protein sequence ID" value="OGF86616.1"/>
    <property type="molecule type" value="Genomic_DNA"/>
</dbReference>
<proteinExistence type="predicted"/>
<keyword evidence="1" id="KW-1133">Transmembrane helix</keyword>
<name>A0A1F5XFM2_9BACT</name>
<dbReference type="Proteomes" id="UP000177346">
    <property type="component" value="Unassembled WGS sequence"/>
</dbReference>
<comment type="caution">
    <text evidence="2">The sequence shown here is derived from an EMBL/GenBank/DDBJ whole genome shotgun (WGS) entry which is preliminary data.</text>
</comment>
<sequence length="75" mass="8322">MKDPLDFVEKLQQKSEAERRTIAALVVIALMTIIIGVWITTFSIAPSEPAVSAAEPSPFSILWNFIKDSVGQIYK</sequence>
<evidence type="ECO:0000313" key="3">
    <source>
        <dbReference type="Proteomes" id="UP000177346"/>
    </source>
</evidence>
<gene>
    <name evidence="2" type="ORF">A3B19_00190</name>
</gene>
<evidence type="ECO:0000313" key="2">
    <source>
        <dbReference type="EMBL" id="OGF86616.1"/>
    </source>
</evidence>
<protein>
    <submittedName>
        <fullName evidence="2">Uncharacterized protein</fullName>
    </submittedName>
</protein>
<keyword evidence="1" id="KW-0812">Transmembrane</keyword>